<evidence type="ECO:0000256" key="5">
    <source>
        <dbReference type="ARBA" id="ARBA00023145"/>
    </source>
</evidence>
<dbReference type="GO" id="GO:0008234">
    <property type="term" value="F:cysteine-type peptidase activity"/>
    <property type="evidence" value="ECO:0007669"/>
    <property type="project" value="UniProtKB-KW"/>
</dbReference>
<dbReference type="InterPro" id="IPR013201">
    <property type="entry name" value="Prot_inhib_I29"/>
</dbReference>
<sequence length="565" mass="63359">IQPNKRFHSLSVMFGIIGRVFVICCGFAFATANSCAESSLPPWPQSYVGKGAISIPFSEITEPFQIWYDGTKGLEKVRMDYYGGQTKVFEFANFKNDKGRTYQIVPETTETLKNKMICEVVDATDDNPVVVSSVLPDPTNFKCIGKGAVNGIDAEKWITTVTQESVTLEKIMWIKWKNDAKTGKKVAIPVAYESVSYDANLGTHYKHEVVYLYTFNILTPPKSVWTVPKVCNNASAVDDLSMVHPVKEIVHQHDHHINLAWSEFLFAHDRKFNDSSEHTTRKNIFSQNHRLVNSHNRANHGYKLALNHLADRTDEELKALRGRKPTLEYNGGSVFPYSEDELKTVSLPINFDWRISGAVNPVKNQASCGSCWSFGTTGTLEGAYFLKTGKLISLSEQALMDCSWGFGNNGCDGGNDYTSYQWIMKHGGIPLEEEYGPYEAMDGFCHTDEVKLVSPITGWVNVTTHNERALKMAIFKHGPISIGINASLRTFGLYSNGVYYDPQCKGSEADLDHAVLAVGYGWVNHKKYWLVKNSWSNNWGNDGYILMEIKNNNCGVMTTPTYVTM</sequence>
<keyword evidence="3" id="KW-0378">Hydrolase</keyword>
<dbReference type="Pfam" id="PF08246">
    <property type="entry name" value="Inhibitor_I29"/>
    <property type="match status" value="1"/>
</dbReference>
<keyword evidence="7" id="KW-0812">Transmembrane</keyword>
<evidence type="ECO:0000313" key="10">
    <source>
        <dbReference type="EMBL" id="JAQ13697.1"/>
    </source>
</evidence>
<comment type="similarity">
    <text evidence="1">Belongs to the peptidase C1 family.</text>
</comment>
<dbReference type="InterPro" id="IPR000169">
    <property type="entry name" value="Pept_cys_AS"/>
</dbReference>
<proteinExistence type="inferred from homology"/>
<dbReference type="PRINTS" id="PR00705">
    <property type="entry name" value="PAPAIN"/>
</dbReference>
<dbReference type="PROSITE" id="PS00639">
    <property type="entry name" value="THIOL_PROTEASE_HIS"/>
    <property type="match status" value="1"/>
</dbReference>
<evidence type="ECO:0000259" key="9">
    <source>
        <dbReference type="SMART" id="SM00848"/>
    </source>
</evidence>
<dbReference type="InterPro" id="IPR025660">
    <property type="entry name" value="Pept_his_AS"/>
</dbReference>
<accession>A0A146M4J7</accession>
<dbReference type="PROSITE" id="PS00139">
    <property type="entry name" value="THIOL_PROTEASE_CYS"/>
    <property type="match status" value="1"/>
</dbReference>
<keyword evidence="7" id="KW-0472">Membrane</keyword>
<evidence type="ECO:0000256" key="2">
    <source>
        <dbReference type="ARBA" id="ARBA00022670"/>
    </source>
</evidence>
<evidence type="ECO:0000259" key="8">
    <source>
        <dbReference type="SMART" id="SM00645"/>
    </source>
</evidence>
<dbReference type="InterPro" id="IPR000668">
    <property type="entry name" value="Peptidase_C1A_C"/>
</dbReference>
<keyword evidence="2" id="KW-0645">Protease</keyword>
<dbReference type="AlphaFoldDB" id="A0A146M4J7"/>
<dbReference type="CDD" id="cd02248">
    <property type="entry name" value="Peptidase_C1A"/>
    <property type="match status" value="1"/>
</dbReference>
<dbReference type="PROSITE" id="PS00640">
    <property type="entry name" value="THIOL_PROTEASE_ASN"/>
    <property type="match status" value="1"/>
</dbReference>
<dbReference type="FunFam" id="3.90.70.10:FF:000087">
    <property type="entry name" value="Counting factor associated protein D"/>
    <property type="match status" value="1"/>
</dbReference>
<keyword evidence="5" id="KW-0865">Zymogen</keyword>
<protein>
    <submittedName>
        <fullName evidence="10">Counting factor associated protein D</fullName>
    </submittedName>
</protein>
<feature type="domain" description="Peptidase C1A papain C-terminal" evidence="8">
    <location>
        <begin position="347"/>
        <end position="564"/>
    </location>
</feature>
<dbReference type="InterPro" id="IPR013128">
    <property type="entry name" value="Peptidase_C1A"/>
</dbReference>
<evidence type="ECO:0000256" key="4">
    <source>
        <dbReference type="ARBA" id="ARBA00022807"/>
    </source>
</evidence>
<organism evidence="10">
    <name type="scientific">Lygus hesperus</name>
    <name type="common">Western plant bug</name>
    <dbReference type="NCBI Taxonomy" id="30085"/>
    <lineage>
        <taxon>Eukaryota</taxon>
        <taxon>Metazoa</taxon>
        <taxon>Ecdysozoa</taxon>
        <taxon>Arthropoda</taxon>
        <taxon>Hexapoda</taxon>
        <taxon>Insecta</taxon>
        <taxon>Pterygota</taxon>
        <taxon>Neoptera</taxon>
        <taxon>Paraneoptera</taxon>
        <taxon>Hemiptera</taxon>
        <taxon>Heteroptera</taxon>
        <taxon>Panheteroptera</taxon>
        <taxon>Cimicomorpha</taxon>
        <taxon>Miridae</taxon>
        <taxon>Mirini</taxon>
        <taxon>Lygus</taxon>
    </lineage>
</organism>
<dbReference type="Gene3D" id="3.90.70.10">
    <property type="entry name" value="Cysteine proteinases"/>
    <property type="match status" value="1"/>
</dbReference>
<feature type="non-terminal residue" evidence="10">
    <location>
        <position position="1"/>
    </location>
</feature>
<dbReference type="GO" id="GO:0006508">
    <property type="term" value="P:proteolysis"/>
    <property type="evidence" value="ECO:0007669"/>
    <property type="project" value="UniProtKB-KW"/>
</dbReference>
<keyword evidence="7" id="KW-1133">Transmembrane helix</keyword>
<gene>
    <name evidence="10" type="primary">cfaD_2</name>
    <name evidence="10" type="ORF">g.53001</name>
</gene>
<dbReference type="InterPro" id="IPR025661">
    <property type="entry name" value="Pept_asp_AS"/>
</dbReference>
<dbReference type="EMBL" id="GDHC01004932">
    <property type="protein sequence ID" value="JAQ13697.1"/>
    <property type="molecule type" value="Transcribed_RNA"/>
</dbReference>
<dbReference type="InterPro" id="IPR039417">
    <property type="entry name" value="Peptidase_C1A_papain-like"/>
</dbReference>
<evidence type="ECO:0000256" key="1">
    <source>
        <dbReference type="ARBA" id="ARBA00008455"/>
    </source>
</evidence>
<keyword evidence="6" id="KW-1015">Disulfide bond</keyword>
<dbReference type="SMART" id="SM00645">
    <property type="entry name" value="Pept_C1"/>
    <property type="match status" value="1"/>
</dbReference>
<dbReference type="InterPro" id="IPR038765">
    <property type="entry name" value="Papain-like_cys_pep_sf"/>
</dbReference>
<feature type="domain" description="Cathepsin propeptide inhibitor" evidence="9">
    <location>
        <begin position="261"/>
        <end position="317"/>
    </location>
</feature>
<feature type="transmembrane region" description="Helical" evidence="7">
    <location>
        <begin position="12"/>
        <end position="32"/>
    </location>
</feature>
<dbReference type="Pfam" id="PF00112">
    <property type="entry name" value="Peptidase_C1"/>
    <property type="match status" value="1"/>
</dbReference>
<keyword evidence="4" id="KW-0788">Thiol protease</keyword>
<name>A0A146M4J7_LYGHE</name>
<dbReference type="SMART" id="SM00848">
    <property type="entry name" value="Inhibitor_I29"/>
    <property type="match status" value="1"/>
</dbReference>
<dbReference type="PANTHER" id="PTHR12411">
    <property type="entry name" value="CYSTEINE PROTEASE FAMILY C1-RELATED"/>
    <property type="match status" value="1"/>
</dbReference>
<evidence type="ECO:0000256" key="7">
    <source>
        <dbReference type="SAM" id="Phobius"/>
    </source>
</evidence>
<evidence type="ECO:0000256" key="6">
    <source>
        <dbReference type="ARBA" id="ARBA00023157"/>
    </source>
</evidence>
<evidence type="ECO:0000256" key="3">
    <source>
        <dbReference type="ARBA" id="ARBA00022801"/>
    </source>
</evidence>
<dbReference type="SUPFAM" id="SSF54001">
    <property type="entry name" value="Cysteine proteinases"/>
    <property type="match status" value="1"/>
</dbReference>
<reference evidence="10" key="1">
    <citation type="journal article" date="2016" name="Gigascience">
        <title>De novo construction of an expanded transcriptome assembly for the western tarnished plant bug, Lygus hesperus.</title>
        <authorList>
            <person name="Tassone E.E."/>
            <person name="Geib S.M."/>
            <person name="Hall B."/>
            <person name="Fabrick J.A."/>
            <person name="Brent C.S."/>
            <person name="Hull J.J."/>
        </authorList>
    </citation>
    <scope>NUCLEOTIDE SEQUENCE</scope>
</reference>